<dbReference type="WBParaSite" id="Gr19_v10_g8058.t2">
    <property type="protein sequence ID" value="Gr19_v10_g8058.t2"/>
    <property type="gene ID" value="Gr19_v10_g8058"/>
</dbReference>
<keyword evidence="1" id="KW-1133">Transmembrane helix</keyword>
<evidence type="ECO:0000256" key="2">
    <source>
        <dbReference type="SAM" id="SignalP"/>
    </source>
</evidence>
<sequence length="169" mass="18168">MWAAMFAARLLRGALMCADSWRKCLVDLADEAACNSPAPDFSTVSKAQIGTGLLFAEGVPFVNVTTDKLCKELVDSYCPCKWASCVQREGYAKTNCCPDQFDLVCCATKAVSMQELIIAEKLASATEPTTTTTIGTKKGAASSAVPSFAAALLIGCFYMFPNIYWTMVL</sequence>
<evidence type="ECO:0000313" key="3">
    <source>
        <dbReference type="Proteomes" id="UP000887572"/>
    </source>
</evidence>
<reference evidence="4" key="1">
    <citation type="submission" date="2022-11" db="UniProtKB">
        <authorList>
            <consortium name="WormBaseParasite"/>
        </authorList>
    </citation>
    <scope>IDENTIFICATION</scope>
</reference>
<organism evidence="3 4">
    <name type="scientific">Globodera rostochiensis</name>
    <name type="common">Golden nematode worm</name>
    <name type="synonym">Heterodera rostochiensis</name>
    <dbReference type="NCBI Taxonomy" id="31243"/>
    <lineage>
        <taxon>Eukaryota</taxon>
        <taxon>Metazoa</taxon>
        <taxon>Ecdysozoa</taxon>
        <taxon>Nematoda</taxon>
        <taxon>Chromadorea</taxon>
        <taxon>Rhabditida</taxon>
        <taxon>Tylenchina</taxon>
        <taxon>Tylenchomorpha</taxon>
        <taxon>Tylenchoidea</taxon>
        <taxon>Heteroderidae</taxon>
        <taxon>Heteroderinae</taxon>
        <taxon>Globodera</taxon>
    </lineage>
</organism>
<keyword evidence="2" id="KW-0732">Signal</keyword>
<name>A0A914I6W6_GLORO</name>
<feature type="signal peptide" evidence="2">
    <location>
        <begin position="1"/>
        <end position="17"/>
    </location>
</feature>
<proteinExistence type="predicted"/>
<feature type="chain" id="PRO_5037493874" evidence="2">
    <location>
        <begin position="18"/>
        <end position="169"/>
    </location>
</feature>
<evidence type="ECO:0000313" key="4">
    <source>
        <dbReference type="WBParaSite" id="Gr19_v10_g8058.t2"/>
    </source>
</evidence>
<protein>
    <submittedName>
        <fullName evidence="4">Uncharacterized protein</fullName>
    </submittedName>
</protein>
<keyword evidence="3" id="KW-1185">Reference proteome</keyword>
<keyword evidence="1" id="KW-0812">Transmembrane</keyword>
<feature type="transmembrane region" description="Helical" evidence="1">
    <location>
        <begin position="144"/>
        <end position="165"/>
    </location>
</feature>
<keyword evidence="1" id="KW-0472">Membrane</keyword>
<evidence type="ECO:0000256" key="1">
    <source>
        <dbReference type="SAM" id="Phobius"/>
    </source>
</evidence>
<dbReference type="Proteomes" id="UP000887572">
    <property type="component" value="Unplaced"/>
</dbReference>
<dbReference type="AlphaFoldDB" id="A0A914I6W6"/>
<accession>A0A914I6W6</accession>